<protein>
    <recommendedName>
        <fullName evidence="1">Glucosyltransferase 3-like C-terminal domain-containing protein</fullName>
    </recommendedName>
</protein>
<evidence type="ECO:0000313" key="3">
    <source>
        <dbReference type="Proteomes" id="UP000245202"/>
    </source>
</evidence>
<feature type="domain" description="Glucosyltransferase 3-like C-terminal" evidence="1">
    <location>
        <begin position="291"/>
        <end position="367"/>
    </location>
</feature>
<sequence>MKIVIINCFDTYENRIDMVYDYFIEHGHSVNIITSNFKHIQKTKRNDKKKNYLFIETRPYHKNLSYSRLLSHYEFSKRAFQAVEKLLPDLIYVTLPPNSLALFANRYKKKHPEVKLYFDIIDLWPETMPTKGGVVTKFPYYVWRSLRNKNILRANTVLTECNLYQSVLQELLKNHRSETLYLAKKGDVQEKWSILDNNQINLCYLGSINNIIDITMIIKLVTALVNIKPTTIHIIGEGENKQLLIDGLKNVGATVNYYGKVYDDKEKQQIFNKCHFGLNIMKESVCVGLTMKSVDYFYGGLPILNNIQADTFELVKDENIGFNININNLTEIAARITNMTASELHLMKNNTHYQFERLFSHYAFQKKMNHIFGNIDR</sequence>
<dbReference type="RefSeq" id="WP_108993071.1">
    <property type="nucleotide sequence ID" value="NZ_BDQX01000139.1"/>
</dbReference>
<dbReference type="Proteomes" id="UP000245202">
    <property type="component" value="Unassembled WGS sequence"/>
</dbReference>
<gene>
    <name evidence="2" type="ORF">PAT3040_02707</name>
</gene>
<evidence type="ECO:0000259" key="1">
    <source>
        <dbReference type="Pfam" id="PF26337"/>
    </source>
</evidence>
<name>A0A2R5ER54_9BACL</name>
<dbReference type="AlphaFoldDB" id="A0A2R5ER54"/>
<dbReference type="SUPFAM" id="SSF53756">
    <property type="entry name" value="UDP-Glycosyltransferase/glycogen phosphorylase"/>
    <property type="match status" value="1"/>
</dbReference>
<keyword evidence="3" id="KW-1185">Reference proteome</keyword>
<organism evidence="2 3">
    <name type="scientific">Paenibacillus agaridevorans</name>
    <dbReference type="NCBI Taxonomy" id="171404"/>
    <lineage>
        <taxon>Bacteria</taxon>
        <taxon>Bacillati</taxon>
        <taxon>Bacillota</taxon>
        <taxon>Bacilli</taxon>
        <taxon>Bacillales</taxon>
        <taxon>Paenibacillaceae</taxon>
        <taxon>Paenibacillus</taxon>
    </lineage>
</organism>
<comment type="caution">
    <text evidence="2">The sequence shown here is derived from an EMBL/GenBank/DDBJ whole genome shotgun (WGS) entry which is preliminary data.</text>
</comment>
<proteinExistence type="predicted"/>
<dbReference type="Pfam" id="PF26337">
    <property type="entry name" value="Gtf3_C"/>
    <property type="match status" value="1"/>
</dbReference>
<accession>A0A2R5ER54</accession>
<dbReference type="Gene3D" id="3.40.50.2000">
    <property type="entry name" value="Glycogen Phosphorylase B"/>
    <property type="match status" value="1"/>
</dbReference>
<dbReference type="EMBL" id="BDQX01000139">
    <property type="protein sequence ID" value="GBG08139.1"/>
    <property type="molecule type" value="Genomic_DNA"/>
</dbReference>
<evidence type="ECO:0000313" key="2">
    <source>
        <dbReference type="EMBL" id="GBG08139.1"/>
    </source>
</evidence>
<reference evidence="2 3" key="1">
    <citation type="submission" date="2017-08" db="EMBL/GenBank/DDBJ databases">
        <title>Substantial Increase in Enzyme Production by Combined Drug-Resistance Mutations in Paenibacillus agaridevorans.</title>
        <authorList>
            <person name="Tanaka Y."/>
            <person name="Funane K."/>
            <person name="Hosaka T."/>
            <person name="Shiwa Y."/>
            <person name="Fujita N."/>
            <person name="Miyazaki T."/>
            <person name="Yoshikawa H."/>
            <person name="Murakami K."/>
            <person name="Kasahara K."/>
            <person name="Inaoka T."/>
            <person name="Hiraga Y."/>
            <person name="Ochi K."/>
        </authorList>
    </citation>
    <scope>NUCLEOTIDE SEQUENCE [LARGE SCALE GENOMIC DNA]</scope>
    <source>
        <strain evidence="2 3">T-3040</strain>
    </source>
</reference>
<dbReference type="InterPro" id="IPR058592">
    <property type="entry name" value="Gtf3_C"/>
</dbReference>